<protein>
    <submittedName>
        <fullName evidence="1">Uncharacterized protein</fullName>
    </submittedName>
</protein>
<name>J3LCB9_ORYBR</name>
<evidence type="ECO:0000313" key="1">
    <source>
        <dbReference type="EnsemblPlants" id="OB02G22860.1"/>
    </source>
</evidence>
<dbReference type="Proteomes" id="UP000006038">
    <property type="component" value="Unassembled WGS sequence"/>
</dbReference>
<dbReference type="EnsemblPlants" id="OB02G22860.1">
    <property type="protein sequence ID" value="OB02G22860.1"/>
    <property type="gene ID" value="OB02G22860"/>
</dbReference>
<dbReference type="AlphaFoldDB" id="J3LCB9"/>
<organism evidence="1">
    <name type="scientific">Oryza brachyantha</name>
    <name type="common">malo sina</name>
    <dbReference type="NCBI Taxonomy" id="4533"/>
    <lineage>
        <taxon>Eukaryota</taxon>
        <taxon>Viridiplantae</taxon>
        <taxon>Streptophyta</taxon>
        <taxon>Embryophyta</taxon>
        <taxon>Tracheophyta</taxon>
        <taxon>Spermatophyta</taxon>
        <taxon>Magnoliopsida</taxon>
        <taxon>Liliopsida</taxon>
        <taxon>Poales</taxon>
        <taxon>Poaceae</taxon>
        <taxon>BOP clade</taxon>
        <taxon>Oryzoideae</taxon>
        <taxon>Oryzeae</taxon>
        <taxon>Oryzinae</taxon>
        <taxon>Oryza</taxon>
    </lineage>
</organism>
<keyword evidence="2" id="KW-1185">Reference proteome</keyword>
<dbReference type="HOGENOM" id="CLU_2030313_0_0_1"/>
<dbReference type="Gramene" id="OB02G22860.1">
    <property type="protein sequence ID" value="OB02G22860.1"/>
    <property type="gene ID" value="OB02G22860"/>
</dbReference>
<proteinExistence type="predicted"/>
<sequence length="122" mass="13252">MFYHDDGFTLPAISAAAPPAFIFRLFSARSSLFFEVELDDTGKMEAALIAALLSRLLLSNFDANFTEAAAVASSAEGGTSHTPRPIFLADFLSSATLLLALHKKDSKWIRIMTLSKANLENI</sequence>
<accession>J3LCB9</accession>
<reference evidence="1" key="1">
    <citation type="submission" date="2013-04" db="UniProtKB">
        <authorList>
            <consortium name="EnsemblPlants"/>
        </authorList>
    </citation>
    <scope>IDENTIFICATION</scope>
</reference>
<evidence type="ECO:0000313" key="2">
    <source>
        <dbReference type="Proteomes" id="UP000006038"/>
    </source>
</evidence>